<evidence type="ECO:0000256" key="1">
    <source>
        <dbReference type="SAM" id="SignalP"/>
    </source>
</evidence>
<feature type="domain" description="ABC-type glycine betaine transport system substrate-binding" evidence="2">
    <location>
        <begin position="29"/>
        <end position="138"/>
    </location>
</feature>
<dbReference type="Gene3D" id="3.40.190.10">
    <property type="entry name" value="Periplasmic binding protein-like II"/>
    <property type="match status" value="1"/>
</dbReference>
<keyword evidence="4" id="KW-1185">Reference proteome</keyword>
<dbReference type="EMBL" id="AP022557">
    <property type="protein sequence ID" value="BBW98368.1"/>
    <property type="molecule type" value="Genomic_DNA"/>
</dbReference>
<gene>
    <name evidence="3" type="ORF">GsuE55_32010</name>
</gene>
<dbReference type="GO" id="GO:0043190">
    <property type="term" value="C:ATP-binding cassette (ABC) transporter complex"/>
    <property type="evidence" value="ECO:0007669"/>
    <property type="project" value="InterPro"/>
</dbReference>
<evidence type="ECO:0000259" key="2">
    <source>
        <dbReference type="Pfam" id="PF04069"/>
    </source>
</evidence>
<feature type="chain" id="PRO_5039421945" description="ABC-type glycine betaine transport system substrate-binding domain-containing protein" evidence="1">
    <location>
        <begin position="19"/>
        <end position="153"/>
    </location>
</feature>
<dbReference type="AlphaFoldDB" id="A0A679FPF8"/>
<evidence type="ECO:0000313" key="4">
    <source>
        <dbReference type="Proteomes" id="UP000501421"/>
    </source>
</evidence>
<protein>
    <recommendedName>
        <fullName evidence="2">ABC-type glycine betaine transport system substrate-binding domain-containing protein</fullName>
    </recommendedName>
</protein>
<dbReference type="InterPro" id="IPR007210">
    <property type="entry name" value="ABC_Gly_betaine_transp_sub-bd"/>
</dbReference>
<reference evidence="4" key="1">
    <citation type="journal article" date="2020" name="Microbiol. Resour. Announc.">
        <title>Complete Genome Sequence of Geobacillus sp. Strain E55-1, Isolated from Mine Geyser in Japan.</title>
        <authorList>
            <person name="Miyazaki K."/>
            <person name="Hase E."/>
            <person name="Tokito N."/>
        </authorList>
    </citation>
    <scope>NUCLEOTIDE SEQUENCE [LARGE SCALE GENOMIC DNA]</scope>
    <source>
        <strain evidence="4">E55-1</strain>
    </source>
</reference>
<name>A0A679FPF8_9BACL</name>
<dbReference type="SUPFAM" id="SSF53850">
    <property type="entry name" value="Periplasmic binding protein-like II"/>
    <property type="match status" value="1"/>
</dbReference>
<feature type="signal peptide" evidence="1">
    <location>
        <begin position="1"/>
        <end position="18"/>
    </location>
</feature>
<keyword evidence="1" id="KW-0732">Signal</keyword>
<sequence>MRKWFMSLLAVGLVFGLAACNGKRDAKGHILISGKKFTEQVILTHLLAEYVKANTDLDVEVKDSLGGAFMLKQVIENGDVDMYVEYTGTGYLNILKQPYDPAKTPEQIYNETKKLYKEKYNIAWLKPLGFNNTYAWRCEETLPKSSGSKRTLI</sequence>
<dbReference type="GO" id="GO:0022857">
    <property type="term" value="F:transmembrane transporter activity"/>
    <property type="evidence" value="ECO:0007669"/>
    <property type="project" value="InterPro"/>
</dbReference>
<evidence type="ECO:0000313" key="3">
    <source>
        <dbReference type="EMBL" id="BBW98368.1"/>
    </source>
</evidence>
<dbReference type="Proteomes" id="UP000501421">
    <property type="component" value="Chromosome"/>
</dbReference>
<accession>A0A679FPF8</accession>
<dbReference type="Pfam" id="PF04069">
    <property type="entry name" value="OpuAC"/>
    <property type="match status" value="1"/>
</dbReference>
<proteinExistence type="predicted"/>
<dbReference type="PROSITE" id="PS51257">
    <property type="entry name" value="PROKAR_LIPOPROTEIN"/>
    <property type="match status" value="1"/>
</dbReference>
<organism evidence="3 4">
    <name type="scientific">Geobacillus subterraneus</name>
    <dbReference type="NCBI Taxonomy" id="129338"/>
    <lineage>
        <taxon>Bacteria</taxon>
        <taxon>Bacillati</taxon>
        <taxon>Bacillota</taxon>
        <taxon>Bacilli</taxon>
        <taxon>Bacillales</taxon>
        <taxon>Anoxybacillaceae</taxon>
        <taxon>Geobacillus</taxon>
    </lineage>
</organism>